<dbReference type="Gene3D" id="1.25.40.20">
    <property type="entry name" value="Ankyrin repeat-containing domain"/>
    <property type="match status" value="1"/>
</dbReference>
<dbReference type="SUPFAM" id="SSF48403">
    <property type="entry name" value="Ankyrin repeat"/>
    <property type="match status" value="1"/>
</dbReference>
<evidence type="ECO:0000256" key="2">
    <source>
        <dbReference type="ARBA" id="ARBA00023043"/>
    </source>
</evidence>
<dbReference type="Pfam" id="PF00023">
    <property type="entry name" value="Ank"/>
    <property type="match status" value="1"/>
</dbReference>
<feature type="region of interest" description="Disordered" evidence="3">
    <location>
        <begin position="753"/>
        <end position="797"/>
    </location>
</feature>
<reference evidence="4" key="2">
    <citation type="submission" date="2015-10" db="EMBL/GenBank/DDBJ databases">
        <authorList>
            <person name="Gilbert D.G."/>
        </authorList>
    </citation>
    <scope>NUCLEOTIDE SEQUENCE</scope>
</reference>
<keyword evidence="2" id="KW-0040">ANK repeat</keyword>
<dbReference type="PROSITE" id="PS50297">
    <property type="entry name" value="ANK_REP_REGION"/>
    <property type="match status" value="5"/>
</dbReference>
<feature type="compositionally biased region" description="Low complexity" evidence="3">
    <location>
        <begin position="289"/>
        <end position="299"/>
    </location>
</feature>
<reference evidence="4" key="1">
    <citation type="submission" date="2015-10" db="EMBL/GenBank/DDBJ databases">
        <title>Daphnia magna gene sets from two clonal populations assembled and annotated with EvidentialGene.</title>
        <authorList>
            <person name="Gilbert D."/>
            <person name="Podicheti R."/>
            <person name="Orsini L."/>
            <person name="Colbourne J."/>
            <person name="Pfrender M."/>
        </authorList>
    </citation>
    <scope>NUCLEOTIDE SEQUENCE</scope>
</reference>
<sequence>MRKFRLVAGLGRQPTQQQQQQQQQQREVGITANGNGVSVANGPETAASLLAAGLDARAAELASATPLQRAAAEGHVDIVHQLLKHGADVNHQDSLHGNSALHEAAWRGYSQTVTVLSQHKANVNAVNRAGFTPLHLCCQNGHNETCRVLLWADANPDAKNHYGDTPLHTSGRYGHAGVMRILVSAQCNVSEQNKNGDTALHIAAAMGRRKLTRILIAAGCSTNVKNKQGEYAVDIARRKEFHEIVSMLVKSPKASANGATRGTHAHDRSKSSSTKSKSKRLKPDSATASSKDGSRSNSSKPKERKRRKEKHGSAGESSKALNGHVVNSPYGCHDNPELAKLLHKKLNALPDRPLKKGEQYFLDLSGKIQKGPVGVPTCYCGPVLHRLECRLAKDKQEILHRLDSAHLRLDAKIDGLERNTQQQLQGLQRTVDSLGLESSAAGLQRVRNSIVIDDPGHSTPPLPNCLELVSDSATSHSHRDSDDPAQPPQWNNQKTKASKKKPADTATDQVQQPAPHEAGNEVQYTMDRLGLDSGVQEASTNKQQALQALKNRLALTRIQEQLELDAIVEHYQRRNHGHCNGNVVEDAEEDEEEDDENEGEEEESEESEDEDIILPPPAIISSEKASMLSDSRYENYDYPASITKPLPSYVMAGQEPPHQPTGVANGSGVLTYRNLPLPRYHLDTTTAGSSGTSETTPIQMFNGVTATTTVVDIHQANQADHPANNLLGVIIDPVLYARHFAGHNHHDLRVYHDDQDRHNDSGYSTRPGESSQGPSPSLSGPAESTEGDNTATLSPRSTRRMENFQSHFARDLAQTLPAMTNGSSTNGYYHHQNGKNGVVAYPRVRFAVPDHEQSHFPPGTISSSSLV</sequence>
<proteinExistence type="predicted"/>
<dbReference type="PANTHER" id="PTHR24171">
    <property type="entry name" value="ANKYRIN REPEAT DOMAIN-CONTAINING PROTEIN 39-RELATED"/>
    <property type="match status" value="1"/>
</dbReference>
<dbReference type="InterPro" id="IPR002110">
    <property type="entry name" value="Ankyrin_rpt"/>
</dbReference>
<evidence type="ECO:0000256" key="3">
    <source>
        <dbReference type="SAM" id="MobiDB-lite"/>
    </source>
</evidence>
<feature type="compositionally biased region" description="Acidic residues" evidence="3">
    <location>
        <begin position="585"/>
        <end position="612"/>
    </location>
</feature>
<evidence type="ECO:0000256" key="1">
    <source>
        <dbReference type="ARBA" id="ARBA00022737"/>
    </source>
</evidence>
<feature type="region of interest" description="Disordered" evidence="3">
    <location>
        <begin position="1"/>
        <end position="27"/>
    </location>
</feature>
<dbReference type="Pfam" id="PF12796">
    <property type="entry name" value="Ank_2"/>
    <property type="match status" value="2"/>
</dbReference>
<dbReference type="EMBL" id="GDIP01205417">
    <property type="protein sequence ID" value="JAJ17985.1"/>
    <property type="molecule type" value="Transcribed_RNA"/>
</dbReference>
<dbReference type="PROSITE" id="PS50088">
    <property type="entry name" value="ANK_REPEAT"/>
    <property type="match status" value="5"/>
</dbReference>
<feature type="region of interest" description="Disordered" evidence="3">
    <location>
        <begin position="252"/>
        <end position="329"/>
    </location>
</feature>
<feature type="compositionally biased region" description="Low complexity" evidence="3">
    <location>
        <begin position="767"/>
        <end position="781"/>
    </location>
</feature>
<protein>
    <submittedName>
        <fullName evidence="4">Ankyrin repeat domain-containing protein</fullName>
    </submittedName>
</protein>
<keyword evidence="1" id="KW-0677">Repeat</keyword>
<name>A0A0N7ZWL5_9CRUS</name>
<dbReference type="AlphaFoldDB" id="A0A0N7ZWL5"/>
<dbReference type="SMART" id="SM00248">
    <property type="entry name" value="ANK"/>
    <property type="match status" value="5"/>
</dbReference>
<feature type="compositionally biased region" description="Polar residues" evidence="3">
    <location>
        <begin position="787"/>
        <end position="796"/>
    </location>
</feature>
<evidence type="ECO:0000313" key="4">
    <source>
        <dbReference type="EMBL" id="JAJ17985.1"/>
    </source>
</evidence>
<feature type="region of interest" description="Disordered" evidence="3">
    <location>
        <begin position="577"/>
        <end position="615"/>
    </location>
</feature>
<dbReference type="InterPro" id="IPR036770">
    <property type="entry name" value="Ankyrin_rpt-contain_sf"/>
</dbReference>
<accession>A0A0N7ZWL5</accession>
<organism evidence="4">
    <name type="scientific">Daphnia magna</name>
    <dbReference type="NCBI Taxonomy" id="35525"/>
    <lineage>
        <taxon>Eukaryota</taxon>
        <taxon>Metazoa</taxon>
        <taxon>Ecdysozoa</taxon>
        <taxon>Arthropoda</taxon>
        <taxon>Crustacea</taxon>
        <taxon>Branchiopoda</taxon>
        <taxon>Diplostraca</taxon>
        <taxon>Cladocera</taxon>
        <taxon>Anomopoda</taxon>
        <taxon>Daphniidae</taxon>
        <taxon>Daphnia</taxon>
    </lineage>
</organism>
<feature type="compositionally biased region" description="Low complexity" evidence="3">
    <location>
        <begin position="16"/>
        <end position="25"/>
    </location>
</feature>
<feature type="region of interest" description="Disordered" evidence="3">
    <location>
        <begin position="452"/>
        <end position="519"/>
    </location>
</feature>
<dbReference type="OrthoDB" id="424503at2759"/>